<keyword evidence="2" id="KW-0732">Signal</keyword>
<evidence type="ECO:0000313" key="4">
    <source>
        <dbReference type="Proteomes" id="UP000299102"/>
    </source>
</evidence>
<evidence type="ECO:0000256" key="1">
    <source>
        <dbReference type="SAM" id="MobiDB-lite"/>
    </source>
</evidence>
<feature type="signal peptide" evidence="2">
    <location>
        <begin position="1"/>
        <end position="24"/>
    </location>
</feature>
<accession>A0A4C1U4G6</accession>
<feature type="region of interest" description="Disordered" evidence="1">
    <location>
        <begin position="59"/>
        <end position="96"/>
    </location>
</feature>
<dbReference type="EMBL" id="BGZK01000126">
    <property type="protein sequence ID" value="GBP21201.1"/>
    <property type="molecule type" value="Genomic_DNA"/>
</dbReference>
<comment type="caution">
    <text evidence="3">The sequence shown here is derived from an EMBL/GenBank/DDBJ whole genome shotgun (WGS) entry which is preliminary data.</text>
</comment>
<protein>
    <recommendedName>
        <fullName evidence="5">Secreted protein</fullName>
    </recommendedName>
</protein>
<gene>
    <name evidence="3" type="ORF">EVAR_84324_1</name>
</gene>
<feature type="chain" id="PRO_5020038062" description="Secreted protein" evidence="2">
    <location>
        <begin position="25"/>
        <end position="96"/>
    </location>
</feature>
<evidence type="ECO:0000256" key="2">
    <source>
        <dbReference type="SAM" id="SignalP"/>
    </source>
</evidence>
<organism evidence="3 4">
    <name type="scientific">Eumeta variegata</name>
    <name type="common">Bagworm moth</name>
    <name type="synonym">Eumeta japonica</name>
    <dbReference type="NCBI Taxonomy" id="151549"/>
    <lineage>
        <taxon>Eukaryota</taxon>
        <taxon>Metazoa</taxon>
        <taxon>Ecdysozoa</taxon>
        <taxon>Arthropoda</taxon>
        <taxon>Hexapoda</taxon>
        <taxon>Insecta</taxon>
        <taxon>Pterygota</taxon>
        <taxon>Neoptera</taxon>
        <taxon>Endopterygota</taxon>
        <taxon>Lepidoptera</taxon>
        <taxon>Glossata</taxon>
        <taxon>Ditrysia</taxon>
        <taxon>Tineoidea</taxon>
        <taxon>Psychidae</taxon>
        <taxon>Oiketicinae</taxon>
        <taxon>Eumeta</taxon>
    </lineage>
</organism>
<evidence type="ECO:0008006" key="5">
    <source>
        <dbReference type="Google" id="ProtNLM"/>
    </source>
</evidence>
<name>A0A4C1U4G6_EUMVA</name>
<proteinExistence type="predicted"/>
<reference evidence="3 4" key="1">
    <citation type="journal article" date="2019" name="Commun. Biol.">
        <title>The bagworm genome reveals a unique fibroin gene that provides high tensile strength.</title>
        <authorList>
            <person name="Kono N."/>
            <person name="Nakamura H."/>
            <person name="Ohtoshi R."/>
            <person name="Tomita M."/>
            <person name="Numata K."/>
            <person name="Arakawa K."/>
        </authorList>
    </citation>
    <scope>NUCLEOTIDE SEQUENCE [LARGE SCALE GENOMIC DNA]</scope>
</reference>
<dbReference type="AlphaFoldDB" id="A0A4C1U4G6"/>
<dbReference type="Proteomes" id="UP000299102">
    <property type="component" value="Unassembled WGS sequence"/>
</dbReference>
<keyword evidence="4" id="KW-1185">Reference proteome</keyword>
<evidence type="ECO:0000313" key="3">
    <source>
        <dbReference type="EMBL" id="GBP21201.1"/>
    </source>
</evidence>
<sequence length="96" mass="10533">MKFLVVHSPFIALLLFHHPLPAPSTFTQEASKALAIVLGLQVSMSDSDHPLSVVRVLRQAPPRQRPEGASPPRKPLSRSALSRGELWRTLARIGPP</sequence>